<reference evidence="3 4" key="1">
    <citation type="submission" date="2024-03" db="EMBL/GenBank/DDBJ databases">
        <title>Novel Streptomyces species of biotechnological and ecological value are a feature of Machair soil.</title>
        <authorList>
            <person name="Prole J.R."/>
            <person name="Goodfellow M."/>
            <person name="Allenby N."/>
            <person name="Ward A.C."/>
        </authorList>
    </citation>
    <scope>NUCLEOTIDE SEQUENCE [LARGE SCALE GENOMIC DNA]</scope>
    <source>
        <strain evidence="3 4">MS1.HAVA.3</strain>
    </source>
</reference>
<evidence type="ECO:0000313" key="3">
    <source>
        <dbReference type="EMBL" id="MEJ8643843.1"/>
    </source>
</evidence>
<feature type="chain" id="PRO_5047417379" evidence="2">
    <location>
        <begin position="35"/>
        <end position="101"/>
    </location>
</feature>
<gene>
    <name evidence="3" type="ORF">WKI68_25715</name>
</gene>
<comment type="caution">
    <text evidence="3">The sequence shown here is derived from an EMBL/GenBank/DDBJ whole genome shotgun (WGS) entry which is preliminary data.</text>
</comment>
<proteinExistence type="predicted"/>
<evidence type="ECO:0000256" key="2">
    <source>
        <dbReference type="SAM" id="SignalP"/>
    </source>
</evidence>
<feature type="region of interest" description="Disordered" evidence="1">
    <location>
        <begin position="79"/>
        <end position="101"/>
    </location>
</feature>
<keyword evidence="4" id="KW-1185">Reference proteome</keyword>
<accession>A0ABU8U7H5</accession>
<keyword evidence="2" id="KW-0732">Signal</keyword>
<evidence type="ECO:0000313" key="4">
    <source>
        <dbReference type="Proteomes" id="UP001382904"/>
    </source>
</evidence>
<protein>
    <submittedName>
        <fullName evidence="3">Uncharacterized protein</fullName>
    </submittedName>
</protein>
<evidence type="ECO:0000256" key="1">
    <source>
        <dbReference type="SAM" id="MobiDB-lite"/>
    </source>
</evidence>
<feature type="signal peptide" evidence="2">
    <location>
        <begin position="1"/>
        <end position="34"/>
    </location>
</feature>
<sequence length="101" mass="9658">MLAELHTRTRRLAATALVTACTAGALAVAPQSMAAPSAPTAAPSAAQAASAATAAPGSGARIAEVALAELANPHGCTYYSGNGSCPRGARSSPNGSGARPG</sequence>
<name>A0ABU8U7H5_9ACTN</name>
<organism evidence="3 4">
    <name type="scientific">Streptomyces caledonius</name>
    <dbReference type="NCBI Taxonomy" id="3134107"/>
    <lineage>
        <taxon>Bacteria</taxon>
        <taxon>Bacillati</taxon>
        <taxon>Actinomycetota</taxon>
        <taxon>Actinomycetes</taxon>
        <taxon>Kitasatosporales</taxon>
        <taxon>Streptomycetaceae</taxon>
        <taxon>Streptomyces</taxon>
    </lineage>
</organism>
<dbReference type="Proteomes" id="UP001382904">
    <property type="component" value="Unassembled WGS sequence"/>
</dbReference>
<dbReference type="EMBL" id="JBBKAM010000002">
    <property type="protein sequence ID" value="MEJ8643843.1"/>
    <property type="molecule type" value="Genomic_DNA"/>
</dbReference>